<comment type="caution">
    <text evidence="2">The sequence shown here is derived from an EMBL/GenBank/DDBJ whole genome shotgun (WGS) entry which is preliminary data.</text>
</comment>
<evidence type="ECO:0000256" key="1">
    <source>
        <dbReference type="SAM" id="SignalP"/>
    </source>
</evidence>
<dbReference type="EMBL" id="LWCR01000018">
    <property type="protein sequence ID" value="OAN28882.1"/>
    <property type="molecule type" value="Genomic_DNA"/>
</dbReference>
<dbReference type="AlphaFoldDB" id="A0A178LFE9"/>
<dbReference type="RefSeq" id="WP_064308076.1">
    <property type="nucleotide sequence ID" value="NZ_DAMALT010000024.1"/>
</dbReference>
<keyword evidence="1" id="KW-0732">Signal</keyword>
<feature type="signal peptide" evidence="1">
    <location>
        <begin position="1"/>
        <end position="21"/>
    </location>
</feature>
<dbReference type="Proteomes" id="UP000078356">
    <property type="component" value="Unassembled WGS sequence"/>
</dbReference>
<sequence length="75" mass="7970">MNLSKAVFLALALTLSSSAFAEGGADRVFTRMMDAQQAAQSKKAEPRLAGTSAEKKMKTARLAASEAAYPMLTEM</sequence>
<gene>
    <name evidence="2" type="ORF">A4V15_19220</name>
</gene>
<evidence type="ECO:0000313" key="2">
    <source>
        <dbReference type="EMBL" id="OAN28882.1"/>
    </source>
</evidence>
<dbReference type="OrthoDB" id="7027933at2"/>
<reference evidence="2 3" key="1">
    <citation type="submission" date="2016-04" db="EMBL/GenBank/DDBJ databases">
        <title>Draft Genome Sequences of Staphylococcus capitis Strain H36, S. capitis Strain H65, S. cohnii Strain H62, S. hominis Strain H69, Mycobacterium iranicum Strain H39, Plantibacter sp. Strain H53, Pseudomonas oryzihabitans Strain H72, and Microbacterium sp. Strain H83, isolated from residential settings.</title>
        <authorList>
            <person name="Lymperopoulou D."/>
            <person name="Adams R.I."/>
            <person name="Lindow S."/>
            <person name="Coil D.A."/>
            <person name="Jospin G."/>
            <person name="Eisen J.A."/>
        </authorList>
    </citation>
    <scope>NUCLEOTIDE SEQUENCE [LARGE SCALE GENOMIC DNA]</scope>
    <source>
        <strain evidence="2 3">H72</strain>
    </source>
</reference>
<feature type="chain" id="PRO_5008091032" evidence="1">
    <location>
        <begin position="22"/>
        <end position="75"/>
    </location>
</feature>
<proteinExistence type="predicted"/>
<dbReference type="NCBIfam" id="NF041599">
    <property type="entry name" value="reg_PtrA_PA2808"/>
    <property type="match status" value="1"/>
</dbReference>
<accession>A0A178LFE9</accession>
<evidence type="ECO:0000313" key="3">
    <source>
        <dbReference type="Proteomes" id="UP000078356"/>
    </source>
</evidence>
<protein>
    <submittedName>
        <fullName evidence="2">Uncharacterized protein</fullName>
    </submittedName>
</protein>
<organism evidence="2 3">
    <name type="scientific">Pseudomonas oryzihabitans</name>
    <dbReference type="NCBI Taxonomy" id="47885"/>
    <lineage>
        <taxon>Bacteria</taxon>
        <taxon>Pseudomonadati</taxon>
        <taxon>Pseudomonadota</taxon>
        <taxon>Gammaproteobacteria</taxon>
        <taxon>Pseudomonadales</taxon>
        <taxon>Pseudomonadaceae</taxon>
        <taxon>Pseudomonas</taxon>
    </lineage>
</organism>
<name>A0A178LFE9_9PSED</name>